<evidence type="ECO:0000259" key="1">
    <source>
        <dbReference type="Pfam" id="PF10881"/>
    </source>
</evidence>
<accession>A8MHS8</accession>
<gene>
    <name evidence="2" type="ordered locus">Clos_1820</name>
</gene>
<proteinExistence type="predicted"/>
<dbReference type="Proteomes" id="UP000000269">
    <property type="component" value="Chromosome"/>
</dbReference>
<dbReference type="eggNOG" id="COG0551">
    <property type="taxonomic scope" value="Bacteria"/>
</dbReference>
<protein>
    <recommendedName>
        <fullName evidence="1">DUF2726 domain-containing protein</fullName>
    </recommendedName>
</protein>
<dbReference type="STRING" id="350688.Clos_1820"/>
<sequence>MENIIAIIFLFFLFKLYKKIFNKIKIFLKENLEKKSAREKTIEENKGDMFTERPVHIYKKKYFFTKNENLFFRTLQEALKEENVIILSKVRIIDIISIPERQKNFIYYFNKLKAKHIDFVVCDKDYFSPIYCIELDDKSHLREDRIQRDILVNEIFKKVEMPLIRIKAKESYEVNEIKESLNITTERTELY</sequence>
<evidence type="ECO:0000313" key="2">
    <source>
        <dbReference type="EMBL" id="ABW19360.1"/>
    </source>
</evidence>
<dbReference type="AlphaFoldDB" id="A8MHS8"/>
<evidence type="ECO:0000313" key="3">
    <source>
        <dbReference type="Proteomes" id="UP000000269"/>
    </source>
</evidence>
<dbReference type="HOGENOM" id="CLU_1418862_0_0_9"/>
<keyword evidence="3" id="KW-1185">Reference proteome</keyword>
<organism evidence="2 3">
    <name type="scientific">Alkaliphilus oremlandii (strain OhILAs)</name>
    <name type="common">Clostridium oremlandii (strain OhILAs)</name>
    <dbReference type="NCBI Taxonomy" id="350688"/>
    <lineage>
        <taxon>Bacteria</taxon>
        <taxon>Bacillati</taxon>
        <taxon>Bacillota</taxon>
        <taxon>Clostridia</taxon>
        <taxon>Peptostreptococcales</taxon>
        <taxon>Natronincolaceae</taxon>
        <taxon>Alkaliphilus</taxon>
    </lineage>
</organism>
<dbReference type="EMBL" id="CP000853">
    <property type="protein sequence ID" value="ABW19360.1"/>
    <property type="molecule type" value="Genomic_DNA"/>
</dbReference>
<dbReference type="InterPro" id="IPR024402">
    <property type="entry name" value="DUF2726"/>
</dbReference>
<dbReference type="RefSeq" id="WP_012159672.1">
    <property type="nucleotide sequence ID" value="NC_009922.1"/>
</dbReference>
<dbReference type="KEGG" id="aoe:Clos_1820"/>
<name>A8MHS8_ALKOO</name>
<dbReference type="OrthoDB" id="9813328at2"/>
<dbReference type="Pfam" id="PF10881">
    <property type="entry name" value="DUF2726"/>
    <property type="match status" value="1"/>
</dbReference>
<reference evidence="3" key="1">
    <citation type="submission" date="2007-10" db="EMBL/GenBank/DDBJ databases">
        <title>Complete genome of Alkaliphilus oremlandii OhILAs.</title>
        <authorList>
            <person name="Copeland A."/>
            <person name="Lucas S."/>
            <person name="Lapidus A."/>
            <person name="Barry K."/>
            <person name="Detter J.C."/>
            <person name="Glavina del Rio T."/>
            <person name="Hammon N."/>
            <person name="Israni S."/>
            <person name="Dalin E."/>
            <person name="Tice H."/>
            <person name="Pitluck S."/>
            <person name="Chain P."/>
            <person name="Malfatti S."/>
            <person name="Shin M."/>
            <person name="Vergez L."/>
            <person name="Schmutz J."/>
            <person name="Larimer F."/>
            <person name="Land M."/>
            <person name="Hauser L."/>
            <person name="Kyrpides N."/>
            <person name="Mikhailova N."/>
            <person name="Stolz J.F."/>
            <person name="Dawson A."/>
            <person name="Fisher E."/>
            <person name="Crable B."/>
            <person name="Perera E."/>
            <person name="Lisak J."/>
            <person name="Ranganathan M."/>
            <person name="Basu P."/>
            <person name="Richardson P."/>
        </authorList>
    </citation>
    <scope>NUCLEOTIDE SEQUENCE [LARGE SCALE GENOMIC DNA]</scope>
    <source>
        <strain evidence="3">OhILAs</strain>
    </source>
</reference>
<feature type="domain" description="DUF2726" evidence="1">
    <location>
        <begin position="61"/>
        <end position="181"/>
    </location>
</feature>